<dbReference type="Pfam" id="PF02037">
    <property type="entry name" value="SAP"/>
    <property type="match status" value="1"/>
</dbReference>
<dbReference type="InterPro" id="IPR003034">
    <property type="entry name" value="SAP_dom"/>
</dbReference>
<dbReference type="SMART" id="SM00513">
    <property type="entry name" value="SAP"/>
    <property type="match status" value="1"/>
</dbReference>
<organism evidence="3">
    <name type="scientific">marine sediment metagenome</name>
    <dbReference type="NCBI Taxonomy" id="412755"/>
    <lineage>
        <taxon>unclassified sequences</taxon>
        <taxon>metagenomes</taxon>
        <taxon>ecological metagenomes</taxon>
    </lineage>
</organism>
<protein>
    <recommendedName>
        <fullName evidence="2">SAP domain-containing protein</fullName>
    </recommendedName>
</protein>
<gene>
    <name evidence="3" type="ORF">LCGC14_1641220</name>
</gene>
<dbReference type="EMBL" id="LAZR01013681">
    <property type="protein sequence ID" value="KKM20863.1"/>
    <property type="molecule type" value="Genomic_DNA"/>
</dbReference>
<feature type="compositionally biased region" description="Acidic residues" evidence="1">
    <location>
        <begin position="147"/>
        <end position="165"/>
    </location>
</feature>
<evidence type="ECO:0000259" key="2">
    <source>
        <dbReference type="PROSITE" id="PS50800"/>
    </source>
</evidence>
<evidence type="ECO:0000256" key="1">
    <source>
        <dbReference type="SAM" id="MobiDB-lite"/>
    </source>
</evidence>
<dbReference type="PROSITE" id="PS50800">
    <property type="entry name" value="SAP"/>
    <property type="match status" value="1"/>
</dbReference>
<accession>A0A0F9KFD7</accession>
<sequence length="165" mass="18885">MNRTQVTITNRNRAVVRSIGRRFRPGIPRSLNLADNQLNVVRGNPWLWIEGEDWDGEDEPVDLEAFHDVELRELAFFLEIPGARKASRTELIESIEEVRAEVAVELGDAEAKAYEDWSANELKDALRERELPVSGNKPELIERLEESDVEDEPEDETDDDVGEED</sequence>
<name>A0A0F9KFD7_9ZZZZ</name>
<dbReference type="AlphaFoldDB" id="A0A0F9KFD7"/>
<feature type="region of interest" description="Disordered" evidence="1">
    <location>
        <begin position="127"/>
        <end position="165"/>
    </location>
</feature>
<dbReference type="InterPro" id="IPR036361">
    <property type="entry name" value="SAP_dom_sf"/>
</dbReference>
<dbReference type="Gene3D" id="1.10.720.30">
    <property type="entry name" value="SAP domain"/>
    <property type="match status" value="1"/>
</dbReference>
<evidence type="ECO:0000313" key="3">
    <source>
        <dbReference type="EMBL" id="KKM20863.1"/>
    </source>
</evidence>
<comment type="caution">
    <text evidence="3">The sequence shown here is derived from an EMBL/GenBank/DDBJ whole genome shotgun (WGS) entry which is preliminary data.</text>
</comment>
<dbReference type="SUPFAM" id="SSF68906">
    <property type="entry name" value="SAP domain"/>
    <property type="match status" value="1"/>
</dbReference>
<feature type="domain" description="SAP" evidence="2">
    <location>
        <begin position="114"/>
        <end position="148"/>
    </location>
</feature>
<proteinExistence type="predicted"/>
<reference evidence="3" key="1">
    <citation type="journal article" date="2015" name="Nature">
        <title>Complex archaea that bridge the gap between prokaryotes and eukaryotes.</title>
        <authorList>
            <person name="Spang A."/>
            <person name="Saw J.H."/>
            <person name="Jorgensen S.L."/>
            <person name="Zaremba-Niedzwiedzka K."/>
            <person name="Martijn J."/>
            <person name="Lind A.E."/>
            <person name="van Eijk R."/>
            <person name="Schleper C."/>
            <person name="Guy L."/>
            <person name="Ettema T.J."/>
        </authorList>
    </citation>
    <scope>NUCLEOTIDE SEQUENCE</scope>
</reference>